<keyword evidence="12" id="KW-1185">Reference proteome</keyword>
<evidence type="ECO:0000256" key="7">
    <source>
        <dbReference type="ARBA" id="ARBA00023136"/>
    </source>
</evidence>
<dbReference type="SMART" id="SM00714">
    <property type="entry name" value="LITAF"/>
    <property type="match status" value="1"/>
</dbReference>
<dbReference type="PANTHER" id="PTHR23292:SF14">
    <property type="entry name" value="FI16615P1-RELATED"/>
    <property type="match status" value="1"/>
</dbReference>
<reference evidence="11 12" key="1">
    <citation type="journal article" date="2017" name="BMC Biol.">
        <title>Genomic innovations, transcriptional plasticity and gene loss underlying the evolution and divergence of two highly polyphagous and invasive Helicoverpa pest species.</title>
        <authorList>
            <person name="Pearce S.L."/>
            <person name="Clarke D.F."/>
            <person name="East P.D."/>
            <person name="Elfekih S."/>
            <person name="Gordon K.H."/>
            <person name="Jermiin L.S."/>
            <person name="McGaughran A."/>
            <person name="Oakeshott J.G."/>
            <person name="Papanikolaou A."/>
            <person name="Perera O.P."/>
            <person name="Rane R.V."/>
            <person name="Richards S."/>
            <person name="Tay W.T."/>
            <person name="Walsh T.K."/>
            <person name="Anderson A."/>
            <person name="Anderson C.J."/>
            <person name="Asgari S."/>
            <person name="Board P.G."/>
            <person name="Bretschneider A."/>
            <person name="Campbell P.M."/>
            <person name="Chertemps T."/>
            <person name="Christeller J.T."/>
            <person name="Coppin C.W."/>
            <person name="Downes S.J."/>
            <person name="Duan G."/>
            <person name="Farnsworth C.A."/>
            <person name="Good R.T."/>
            <person name="Han L.B."/>
            <person name="Han Y.C."/>
            <person name="Hatje K."/>
            <person name="Horne I."/>
            <person name="Huang Y.P."/>
            <person name="Hughes D.S."/>
            <person name="Jacquin-Joly E."/>
            <person name="James W."/>
            <person name="Jhangiani S."/>
            <person name="Kollmar M."/>
            <person name="Kuwar S.S."/>
            <person name="Li S."/>
            <person name="Liu N.Y."/>
            <person name="Maibeche M.T."/>
            <person name="Miller J.R."/>
            <person name="Montagne N."/>
            <person name="Perry T."/>
            <person name="Qu J."/>
            <person name="Song S.V."/>
            <person name="Sutton G.G."/>
            <person name="Vogel H."/>
            <person name="Walenz B.P."/>
            <person name="Xu W."/>
            <person name="Zhang H.J."/>
            <person name="Zou Z."/>
            <person name="Batterham P."/>
            <person name="Edwards O.R."/>
            <person name="Feyereisen R."/>
            <person name="Gibbs R.A."/>
            <person name="Heckel D.G."/>
            <person name="McGrath A."/>
            <person name="Robin C."/>
            <person name="Scherer S.E."/>
            <person name="Worley K.C."/>
            <person name="Wu Y.D."/>
        </authorList>
    </citation>
    <scope>NUCLEOTIDE SEQUENCE [LARGE SCALE GENOMIC DNA]</scope>
    <source>
        <strain evidence="11">Harm_GR_Male_#8</strain>
        <tissue evidence="11">Whole organism</tissue>
    </source>
</reference>
<dbReference type="InterPro" id="IPR006629">
    <property type="entry name" value="LITAF"/>
</dbReference>
<feature type="region of interest" description="Disordered" evidence="8">
    <location>
        <begin position="1"/>
        <end position="55"/>
    </location>
</feature>
<dbReference type="Proteomes" id="UP000249218">
    <property type="component" value="Unassembled WGS sequence"/>
</dbReference>
<comment type="subcellular location">
    <subcellularLocation>
        <location evidence="2">Endosome membrane</location>
        <topology evidence="2">Peripheral membrane protein</topology>
    </subcellularLocation>
    <subcellularLocation>
        <location evidence="1">Late endosome membrane</location>
    </subcellularLocation>
    <subcellularLocation>
        <location evidence="3">Lysosome membrane</location>
        <topology evidence="3">Peripheral membrane protein</topology>
        <orientation evidence="3">Cytoplasmic side</orientation>
    </subcellularLocation>
</comment>
<dbReference type="Pfam" id="PF10601">
    <property type="entry name" value="zf-LITAF-like"/>
    <property type="match status" value="1"/>
</dbReference>
<evidence type="ECO:0000256" key="4">
    <source>
        <dbReference type="ARBA" id="ARBA00005975"/>
    </source>
</evidence>
<feature type="transmembrane region" description="Helical" evidence="9">
    <location>
        <begin position="118"/>
        <end position="138"/>
    </location>
</feature>
<evidence type="ECO:0000256" key="3">
    <source>
        <dbReference type="ARBA" id="ARBA00004630"/>
    </source>
</evidence>
<feature type="domain" description="LITAF" evidence="10">
    <location>
        <begin position="76"/>
        <end position="160"/>
    </location>
</feature>
<dbReference type="PANTHER" id="PTHR23292">
    <property type="entry name" value="LIPOPOLYSACCHARIDE-INDUCED TUMOR NECROSIS FACTOR-ALPHA FACTOR"/>
    <property type="match status" value="1"/>
</dbReference>
<keyword evidence="9" id="KW-1133">Transmembrane helix</keyword>
<evidence type="ECO:0000256" key="5">
    <source>
        <dbReference type="ARBA" id="ARBA00022723"/>
    </source>
</evidence>
<evidence type="ECO:0000256" key="9">
    <source>
        <dbReference type="SAM" id="Phobius"/>
    </source>
</evidence>
<sequence length="161" mass="17360">MSYKGSDYEDDDDLLGRGRPPPYQGSATRLPPAASAPTTTMHNTSSTTPAGGPVTVVTAQPTYPTAVMYQGNMNFVPVGVNAGQGPFIGPKESPMTCPSCQQRITTKVEYQATMRTHVCALMFCMVGCIPCMIIPYVMDSCKNADHYCPECNAFLGTYIRV</sequence>
<organism evidence="11 12">
    <name type="scientific">Helicoverpa armigera</name>
    <name type="common">Cotton bollworm</name>
    <name type="synonym">Heliothis armigera</name>
    <dbReference type="NCBI Taxonomy" id="29058"/>
    <lineage>
        <taxon>Eukaryota</taxon>
        <taxon>Metazoa</taxon>
        <taxon>Ecdysozoa</taxon>
        <taxon>Arthropoda</taxon>
        <taxon>Hexapoda</taxon>
        <taxon>Insecta</taxon>
        <taxon>Pterygota</taxon>
        <taxon>Neoptera</taxon>
        <taxon>Endopterygota</taxon>
        <taxon>Lepidoptera</taxon>
        <taxon>Glossata</taxon>
        <taxon>Ditrysia</taxon>
        <taxon>Noctuoidea</taxon>
        <taxon>Noctuidae</taxon>
        <taxon>Heliothinae</taxon>
        <taxon>Helicoverpa</taxon>
    </lineage>
</organism>
<evidence type="ECO:0000256" key="1">
    <source>
        <dbReference type="ARBA" id="ARBA00004414"/>
    </source>
</evidence>
<keyword evidence="6" id="KW-0862">Zinc</keyword>
<dbReference type="PROSITE" id="PS51837">
    <property type="entry name" value="LITAF"/>
    <property type="match status" value="1"/>
</dbReference>
<dbReference type="GO" id="GO:0008270">
    <property type="term" value="F:zinc ion binding"/>
    <property type="evidence" value="ECO:0007669"/>
    <property type="project" value="TreeGrafter"/>
</dbReference>
<dbReference type="InterPro" id="IPR037519">
    <property type="entry name" value="LITAF_fam"/>
</dbReference>
<evidence type="ECO:0000313" key="11">
    <source>
        <dbReference type="EMBL" id="PZC77856.1"/>
    </source>
</evidence>
<gene>
    <name evidence="11" type="primary">HaOG202967</name>
    <name evidence="11" type="ORF">B5X24_HaOG202967</name>
</gene>
<protein>
    <recommendedName>
        <fullName evidence="10">LITAF domain-containing protein</fullName>
    </recommendedName>
</protein>
<evidence type="ECO:0000256" key="6">
    <source>
        <dbReference type="ARBA" id="ARBA00022833"/>
    </source>
</evidence>
<evidence type="ECO:0000256" key="2">
    <source>
        <dbReference type="ARBA" id="ARBA00004481"/>
    </source>
</evidence>
<proteinExistence type="inferred from homology"/>
<feature type="compositionally biased region" description="Low complexity" evidence="8">
    <location>
        <begin position="38"/>
        <end position="55"/>
    </location>
</feature>
<accession>A0A2W1BYV4</accession>
<dbReference type="OrthoDB" id="5599753at2759"/>
<keyword evidence="5" id="KW-0479">Metal-binding</keyword>
<dbReference type="AlphaFoldDB" id="A0A2W1BYV4"/>
<comment type="similarity">
    <text evidence="4">Belongs to the CDIP1/LITAF family.</text>
</comment>
<evidence type="ECO:0000313" key="12">
    <source>
        <dbReference type="Proteomes" id="UP000249218"/>
    </source>
</evidence>
<keyword evidence="7 9" id="KW-0472">Membrane</keyword>
<evidence type="ECO:0000259" key="10">
    <source>
        <dbReference type="PROSITE" id="PS51837"/>
    </source>
</evidence>
<dbReference type="GO" id="GO:0005765">
    <property type="term" value="C:lysosomal membrane"/>
    <property type="evidence" value="ECO:0007669"/>
    <property type="project" value="UniProtKB-SubCell"/>
</dbReference>
<dbReference type="EMBL" id="KZ149918">
    <property type="protein sequence ID" value="PZC77856.1"/>
    <property type="molecule type" value="Genomic_DNA"/>
</dbReference>
<evidence type="ECO:0000256" key="8">
    <source>
        <dbReference type="SAM" id="MobiDB-lite"/>
    </source>
</evidence>
<dbReference type="GO" id="GO:0031902">
    <property type="term" value="C:late endosome membrane"/>
    <property type="evidence" value="ECO:0007669"/>
    <property type="project" value="UniProtKB-SubCell"/>
</dbReference>
<keyword evidence="9" id="KW-0812">Transmembrane</keyword>
<name>A0A2W1BYV4_HELAM</name>